<feature type="transmembrane region" description="Helical" evidence="7">
    <location>
        <begin position="106"/>
        <end position="125"/>
    </location>
</feature>
<feature type="transmembrane region" description="Helical" evidence="7">
    <location>
        <begin position="270"/>
        <end position="289"/>
    </location>
</feature>
<accession>A0A0C7NWZ3</accession>
<evidence type="ECO:0000259" key="8">
    <source>
        <dbReference type="PROSITE" id="PS50928"/>
    </source>
</evidence>
<proteinExistence type="inferred from homology"/>
<name>A0A0C7NWZ3_DEFTU</name>
<feature type="transmembrane region" description="Helical" evidence="7">
    <location>
        <begin position="137"/>
        <end position="162"/>
    </location>
</feature>
<dbReference type="PROSITE" id="PS50928">
    <property type="entry name" value="ABC_TM1"/>
    <property type="match status" value="1"/>
</dbReference>
<dbReference type="Proteomes" id="UP000032809">
    <property type="component" value="Chromosome I"/>
</dbReference>
<dbReference type="InterPro" id="IPR051393">
    <property type="entry name" value="ABC_transporter_permease"/>
</dbReference>
<dbReference type="CDD" id="cd06261">
    <property type="entry name" value="TM_PBP2"/>
    <property type="match status" value="1"/>
</dbReference>
<feature type="domain" description="ABC transmembrane type-1" evidence="8">
    <location>
        <begin position="193"/>
        <end position="403"/>
    </location>
</feature>
<dbReference type="InterPro" id="IPR035906">
    <property type="entry name" value="MetI-like_sf"/>
</dbReference>
<dbReference type="GO" id="GO:0005886">
    <property type="term" value="C:plasma membrane"/>
    <property type="evidence" value="ECO:0007669"/>
    <property type="project" value="UniProtKB-SubCell"/>
</dbReference>
<evidence type="ECO:0000256" key="5">
    <source>
        <dbReference type="ARBA" id="ARBA00022989"/>
    </source>
</evidence>
<evidence type="ECO:0000313" key="10">
    <source>
        <dbReference type="Proteomes" id="UP000032809"/>
    </source>
</evidence>
<feature type="transmembrane region" description="Helical" evidence="7">
    <location>
        <begin position="68"/>
        <end position="86"/>
    </location>
</feature>
<dbReference type="PANTHER" id="PTHR30193:SF37">
    <property type="entry name" value="INNER MEMBRANE ABC TRANSPORTER PERMEASE PROTEIN YCJO"/>
    <property type="match status" value="1"/>
</dbReference>
<dbReference type="RefSeq" id="WP_052670303.1">
    <property type="nucleotide sequence ID" value="NZ_LN824141.1"/>
</dbReference>
<evidence type="ECO:0000256" key="3">
    <source>
        <dbReference type="ARBA" id="ARBA00022475"/>
    </source>
</evidence>
<feature type="transmembrane region" description="Helical" evidence="7">
    <location>
        <begin position="7"/>
        <end position="29"/>
    </location>
</feature>
<feature type="transmembrane region" description="Helical" evidence="7">
    <location>
        <begin position="199"/>
        <end position="219"/>
    </location>
</feature>
<dbReference type="AlphaFoldDB" id="A0A0C7NWZ3"/>
<comment type="subcellular location">
    <subcellularLocation>
        <location evidence="1 7">Cell membrane</location>
        <topology evidence="1 7">Multi-pass membrane protein</topology>
    </subcellularLocation>
</comment>
<keyword evidence="4 7" id="KW-0812">Transmembrane</keyword>
<dbReference type="Gene3D" id="1.10.3720.10">
    <property type="entry name" value="MetI-like"/>
    <property type="match status" value="1"/>
</dbReference>
<evidence type="ECO:0000313" key="9">
    <source>
        <dbReference type="EMBL" id="CEP77888.1"/>
    </source>
</evidence>
<sequence>MNSYNKNLNILFIPGILISTIGLFLPIIADKGIMFIKDFNFFGIPLLYIFIILIAINFLLNFTKKRKLLLLTSFIQLFFVLSLPFLRNQWKQVYRAKFILYFFKKASFGWYFLAIGSIFLLIYAFKLYSKKKTIPYLFVTPTLAGVGFLTFFPAIFAIFISFRKWNLLVPVKPFVGLSNYAQAITDEYFLRSLWISFKYALGVVPSRIIFGFIFAYLIYSIPKFKSFFRVVYFLPVVTSTVAVSVIWKWIYHPYYGLANYVVSLFGMNPIDWLGNPSIAIWAVAAVSVWRSLGYDIIIFLSGLNDIPDTVLEASQIDGATRWQQFWKIIVPLIKPSLVLIFITSTISAIQVFTEIYMMTGGNADTKTAVYYIWEYGFSRLQMGYACAMSMILFGIILIISLIQMRVTNLFKEE</sequence>
<keyword evidence="6 7" id="KW-0472">Membrane</keyword>
<comment type="similarity">
    <text evidence="7">Belongs to the binding-protein-dependent transport system permease family.</text>
</comment>
<gene>
    <name evidence="9" type="ORF">DTL3_0569</name>
</gene>
<feature type="transmembrane region" description="Helical" evidence="7">
    <location>
        <begin position="337"/>
        <end position="357"/>
    </location>
</feature>
<dbReference type="GO" id="GO:0055085">
    <property type="term" value="P:transmembrane transport"/>
    <property type="evidence" value="ECO:0007669"/>
    <property type="project" value="InterPro"/>
</dbReference>
<feature type="transmembrane region" description="Helical" evidence="7">
    <location>
        <begin position="382"/>
        <end position="402"/>
    </location>
</feature>
<keyword evidence="3" id="KW-1003">Cell membrane</keyword>
<dbReference type="InterPro" id="IPR000515">
    <property type="entry name" value="MetI-like"/>
</dbReference>
<dbReference type="OrthoDB" id="9778687at2"/>
<reference evidence="10" key="1">
    <citation type="submission" date="2014-11" db="EMBL/GenBank/DDBJ databases">
        <authorList>
            <person name="Wibberg D."/>
        </authorList>
    </citation>
    <scope>NUCLEOTIDE SEQUENCE [LARGE SCALE GENOMIC DNA]</scope>
    <source>
        <strain evidence="10">L3</strain>
    </source>
</reference>
<keyword evidence="10" id="KW-1185">Reference proteome</keyword>
<protein>
    <recommendedName>
        <fullName evidence="8">ABC transmembrane type-1 domain-containing protein</fullName>
    </recommendedName>
</protein>
<dbReference type="Pfam" id="PF00528">
    <property type="entry name" value="BPD_transp_1"/>
    <property type="match status" value="1"/>
</dbReference>
<evidence type="ECO:0000256" key="6">
    <source>
        <dbReference type="ARBA" id="ARBA00023136"/>
    </source>
</evidence>
<dbReference type="STRING" id="1006576.DTL3_0569"/>
<dbReference type="PANTHER" id="PTHR30193">
    <property type="entry name" value="ABC TRANSPORTER PERMEASE PROTEIN"/>
    <property type="match status" value="1"/>
</dbReference>
<evidence type="ECO:0000256" key="2">
    <source>
        <dbReference type="ARBA" id="ARBA00022448"/>
    </source>
</evidence>
<keyword evidence="2 7" id="KW-0813">Transport</keyword>
<organism evidence="9 10">
    <name type="scientific">Defluviitoga tunisiensis</name>
    <dbReference type="NCBI Taxonomy" id="1006576"/>
    <lineage>
        <taxon>Bacteria</taxon>
        <taxon>Thermotogati</taxon>
        <taxon>Thermotogota</taxon>
        <taxon>Thermotogae</taxon>
        <taxon>Petrotogales</taxon>
        <taxon>Petrotogaceae</taxon>
        <taxon>Defluviitoga</taxon>
    </lineage>
</organism>
<dbReference type="EMBL" id="LN824141">
    <property type="protein sequence ID" value="CEP77888.1"/>
    <property type="molecule type" value="Genomic_DNA"/>
</dbReference>
<evidence type="ECO:0000256" key="4">
    <source>
        <dbReference type="ARBA" id="ARBA00022692"/>
    </source>
</evidence>
<dbReference type="KEGG" id="dtn:DTL3_0569"/>
<dbReference type="HOGENOM" id="CLU_016047_0_0_0"/>
<feature type="transmembrane region" description="Helical" evidence="7">
    <location>
        <begin position="231"/>
        <end position="250"/>
    </location>
</feature>
<keyword evidence="5 7" id="KW-1133">Transmembrane helix</keyword>
<evidence type="ECO:0000256" key="1">
    <source>
        <dbReference type="ARBA" id="ARBA00004651"/>
    </source>
</evidence>
<feature type="transmembrane region" description="Helical" evidence="7">
    <location>
        <begin position="41"/>
        <end position="61"/>
    </location>
</feature>
<evidence type="ECO:0000256" key="7">
    <source>
        <dbReference type="RuleBase" id="RU363032"/>
    </source>
</evidence>
<dbReference type="SUPFAM" id="SSF161098">
    <property type="entry name" value="MetI-like"/>
    <property type="match status" value="1"/>
</dbReference>